<reference evidence="2" key="1">
    <citation type="submission" date="2025-08" db="UniProtKB">
        <authorList>
            <consortium name="RefSeq"/>
        </authorList>
    </citation>
    <scope>IDENTIFICATION</scope>
    <source>
        <tissue evidence="2">Whole body</tissue>
    </source>
</reference>
<proteinExistence type="predicted"/>
<sequence>MGLPLLNPEEVRDCFMTDLMSVSPDDERHQEITSERTNNSCESFHSKLNSQFTKGHPNIFIFTHILNQKNTY</sequence>
<accession>A0A8B8FJ86</accession>
<protein>
    <submittedName>
        <fullName evidence="2">Uncharacterized protein LOC112683797</fullName>
    </submittedName>
</protein>
<dbReference type="Proteomes" id="UP000694846">
    <property type="component" value="Unplaced"/>
</dbReference>
<evidence type="ECO:0000313" key="2">
    <source>
        <dbReference type="RefSeq" id="XP_025410738.1"/>
    </source>
</evidence>
<name>A0A8B8FJ86_9HEMI</name>
<dbReference type="OrthoDB" id="10397551at2759"/>
<dbReference type="GeneID" id="112683797"/>
<dbReference type="AlphaFoldDB" id="A0A8B8FJ86"/>
<dbReference type="RefSeq" id="XP_025410738.1">
    <property type="nucleotide sequence ID" value="XM_025554953.1"/>
</dbReference>
<gene>
    <name evidence="2" type="primary">LOC112683797</name>
</gene>
<organism evidence="1 2">
    <name type="scientific">Sipha flava</name>
    <name type="common">yellow sugarcane aphid</name>
    <dbReference type="NCBI Taxonomy" id="143950"/>
    <lineage>
        <taxon>Eukaryota</taxon>
        <taxon>Metazoa</taxon>
        <taxon>Ecdysozoa</taxon>
        <taxon>Arthropoda</taxon>
        <taxon>Hexapoda</taxon>
        <taxon>Insecta</taxon>
        <taxon>Pterygota</taxon>
        <taxon>Neoptera</taxon>
        <taxon>Paraneoptera</taxon>
        <taxon>Hemiptera</taxon>
        <taxon>Sternorrhyncha</taxon>
        <taxon>Aphidomorpha</taxon>
        <taxon>Aphidoidea</taxon>
        <taxon>Aphididae</taxon>
        <taxon>Sipha</taxon>
    </lineage>
</organism>
<evidence type="ECO:0000313" key="1">
    <source>
        <dbReference type="Proteomes" id="UP000694846"/>
    </source>
</evidence>
<keyword evidence="1" id="KW-1185">Reference proteome</keyword>